<dbReference type="Pfam" id="PF13472">
    <property type="entry name" value="Lipase_GDSL_2"/>
    <property type="match status" value="1"/>
</dbReference>
<feature type="domain" description="SGNH hydrolase-type esterase" evidence="2">
    <location>
        <begin position="42"/>
        <end position="234"/>
    </location>
</feature>
<dbReference type="EMBL" id="HBGQ01029144">
    <property type="protein sequence ID" value="CAD9410924.1"/>
    <property type="molecule type" value="Transcribed_RNA"/>
</dbReference>
<dbReference type="AlphaFoldDB" id="A0A7S2FRM8"/>
<dbReference type="Gene3D" id="3.40.50.1110">
    <property type="entry name" value="SGNH hydrolase"/>
    <property type="match status" value="1"/>
</dbReference>
<name>A0A7S2FRM8_9DINO</name>
<dbReference type="InterPro" id="IPR051532">
    <property type="entry name" value="Ester_Hydrolysis_Enzymes"/>
</dbReference>
<organism evidence="3">
    <name type="scientific">Alexandrium andersonii</name>
    <dbReference type="NCBI Taxonomy" id="327968"/>
    <lineage>
        <taxon>Eukaryota</taxon>
        <taxon>Sar</taxon>
        <taxon>Alveolata</taxon>
        <taxon>Dinophyceae</taxon>
        <taxon>Gonyaulacales</taxon>
        <taxon>Pyrocystaceae</taxon>
        <taxon>Alexandrium</taxon>
    </lineage>
</organism>
<evidence type="ECO:0000313" key="3">
    <source>
        <dbReference type="EMBL" id="CAD9410924.1"/>
    </source>
</evidence>
<protein>
    <recommendedName>
        <fullName evidence="2">SGNH hydrolase-type esterase domain-containing protein</fullName>
    </recommendedName>
</protein>
<dbReference type="InterPro" id="IPR036514">
    <property type="entry name" value="SGNH_hydro_sf"/>
</dbReference>
<keyword evidence="1" id="KW-0732">Signal</keyword>
<proteinExistence type="predicted"/>
<evidence type="ECO:0000256" key="1">
    <source>
        <dbReference type="SAM" id="SignalP"/>
    </source>
</evidence>
<dbReference type="PANTHER" id="PTHR30383">
    <property type="entry name" value="THIOESTERASE 1/PROTEASE 1/LYSOPHOSPHOLIPASE L1"/>
    <property type="match status" value="1"/>
</dbReference>
<reference evidence="3" key="1">
    <citation type="submission" date="2021-01" db="EMBL/GenBank/DDBJ databases">
        <authorList>
            <person name="Corre E."/>
            <person name="Pelletier E."/>
            <person name="Niang G."/>
            <person name="Scheremetjew M."/>
            <person name="Finn R."/>
            <person name="Kale V."/>
            <person name="Holt S."/>
            <person name="Cochrane G."/>
            <person name="Meng A."/>
            <person name="Brown T."/>
            <person name="Cohen L."/>
        </authorList>
    </citation>
    <scope>NUCLEOTIDE SEQUENCE</scope>
    <source>
        <strain evidence="3">CCMP2222</strain>
    </source>
</reference>
<dbReference type="InterPro" id="IPR013830">
    <property type="entry name" value="SGNH_hydro"/>
</dbReference>
<accession>A0A7S2FRM8</accession>
<evidence type="ECO:0000259" key="2">
    <source>
        <dbReference type="Pfam" id="PF13472"/>
    </source>
</evidence>
<dbReference type="SUPFAM" id="SSF52266">
    <property type="entry name" value="SGNH hydrolase"/>
    <property type="match status" value="1"/>
</dbReference>
<feature type="chain" id="PRO_5031078336" description="SGNH hydrolase-type esterase domain-containing protein" evidence="1">
    <location>
        <begin position="27"/>
        <end position="253"/>
    </location>
</feature>
<sequence>MMVSTMLRHATPRAFVLALSWLGSAGVSLRRGKPGRPIKVACVGASITQGFLSTPGHDYPAQVQRLLGDDYEVRNFGKSGRTALKDGKDWASFVKVDASYWQTKQYQDALAYMPDIVVLQFGANDSKDLNWKLHSQDMIPDYSALIQTFKKLASHPTVFVMAAPPVYNDGIYHMNATVVNDVLPDVFVRLSELNDLPKVVDVFGTFKKHCPSLSPNTCDWMSFDGAHPNDKGYRTMAEVVAAAISKTSSVDSA</sequence>
<gene>
    <name evidence="3" type="ORF">AAND1436_LOCUS14401</name>
</gene>
<feature type="signal peptide" evidence="1">
    <location>
        <begin position="1"/>
        <end position="26"/>
    </location>
</feature>